<evidence type="ECO:0000256" key="1">
    <source>
        <dbReference type="SAM" id="SignalP"/>
    </source>
</evidence>
<dbReference type="Gene3D" id="3.40.630.10">
    <property type="entry name" value="Zn peptidases"/>
    <property type="match status" value="1"/>
</dbReference>
<evidence type="ECO:0000259" key="2">
    <source>
        <dbReference type="Pfam" id="PF04389"/>
    </source>
</evidence>
<feature type="domain" description="Peptidase M28" evidence="2">
    <location>
        <begin position="103"/>
        <end position="301"/>
    </location>
</feature>
<keyword evidence="1" id="KW-0732">Signal</keyword>
<proteinExistence type="predicted"/>
<dbReference type="Proteomes" id="UP001589774">
    <property type="component" value="Unassembled WGS sequence"/>
</dbReference>
<accession>A0ABV6HQT5</accession>
<keyword evidence="4" id="KW-1185">Reference proteome</keyword>
<evidence type="ECO:0000313" key="4">
    <source>
        <dbReference type="Proteomes" id="UP001589774"/>
    </source>
</evidence>
<dbReference type="EMBL" id="JBHLWO010000004">
    <property type="protein sequence ID" value="MFC0321252.1"/>
    <property type="molecule type" value="Genomic_DNA"/>
</dbReference>
<dbReference type="InterPro" id="IPR045175">
    <property type="entry name" value="M28_fam"/>
</dbReference>
<feature type="chain" id="PRO_5045179681" evidence="1">
    <location>
        <begin position="24"/>
        <end position="319"/>
    </location>
</feature>
<dbReference type="PANTHER" id="PTHR12147">
    <property type="entry name" value="METALLOPEPTIDASE M28 FAMILY MEMBER"/>
    <property type="match status" value="1"/>
</dbReference>
<reference evidence="3 4" key="1">
    <citation type="submission" date="2024-09" db="EMBL/GenBank/DDBJ databases">
        <authorList>
            <person name="Sun Q."/>
            <person name="Mori K."/>
        </authorList>
    </citation>
    <scope>NUCLEOTIDE SEQUENCE [LARGE SCALE GENOMIC DNA]</scope>
    <source>
        <strain evidence="3 4">CCM 7765</strain>
    </source>
</reference>
<protein>
    <submittedName>
        <fullName evidence="3">M20/M25/M40 family metallo-hydrolase</fullName>
    </submittedName>
</protein>
<sequence length="319" mass="35155">MFTFIKSYVLPSMFFLTVSFCHAQSGEIKADSLLIKKHIYFLAANKLEGRGTGSKGIKKAAKYIERYFKKYGLKPLGDKGYRQPFIAKVKKVVVPDSLRKADNLIGYLDNRATNTIIIGAHYDHLGLGTQGSSKDALPEGKIHHGADDNASGVAGLLELARCFSQNGRQENYNILFVAFSGEELGLLGSKYYVEHPVTSMNKVNFMVNMDMIGRYDPGRGLGIGGFGTSDSWPAVFEGITSDIKYFTDRSGSGGSDHGSFYAKGIPVLFFHTGGHEDYHMPTDTPEKVNITALAKIVDLEIEIILKAMNKNKLNFTEVK</sequence>
<dbReference type="SUPFAM" id="SSF53187">
    <property type="entry name" value="Zn-dependent exopeptidases"/>
    <property type="match status" value="1"/>
</dbReference>
<dbReference type="Pfam" id="PF04389">
    <property type="entry name" value="Peptidase_M28"/>
    <property type="match status" value="1"/>
</dbReference>
<gene>
    <name evidence="3" type="ORF">ACFFI0_23235</name>
</gene>
<feature type="signal peptide" evidence="1">
    <location>
        <begin position="1"/>
        <end position="23"/>
    </location>
</feature>
<dbReference type="RefSeq" id="WP_013663365.1">
    <property type="nucleotide sequence ID" value="NZ_JBHLWO010000004.1"/>
</dbReference>
<evidence type="ECO:0000313" key="3">
    <source>
        <dbReference type="EMBL" id="MFC0321252.1"/>
    </source>
</evidence>
<comment type="caution">
    <text evidence="3">The sequence shown here is derived from an EMBL/GenBank/DDBJ whole genome shotgun (WGS) entry which is preliminary data.</text>
</comment>
<dbReference type="InterPro" id="IPR007484">
    <property type="entry name" value="Peptidase_M28"/>
</dbReference>
<organism evidence="3 4">
    <name type="scientific">Olivibacter oleidegradans</name>
    <dbReference type="NCBI Taxonomy" id="760123"/>
    <lineage>
        <taxon>Bacteria</taxon>
        <taxon>Pseudomonadati</taxon>
        <taxon>Bacteroidota</taxon>
        <taxon>Sphingobacteriia</taxon>
        <taxon>Sphingobacteriales</taxon>
        <taxon>Sphingobacteriaceae</taxon>
        <taxon>Olivibacter</taxon>
    </lineage>
</organism>
<name>A0ABV6HQT5_9SPHI</name>
<dbReference type="PANTHER" id="PTHR12147:SF26">
    <property type="entry name" value="PEPTIDASE M28 DOMAIN-CONTAINING PROTEIN"/>
    <property type="match status" value="1"/>
</dbReference>